<feature type="transmembrane region" description="Helical" evidence="1">
    <location>
        <begin position="139"/>
        <end position="159"/>
    </location>
</feature>
<dbReference type="InterPro" id="IPR046739">
    <property type="entry name" value="DUF6789"/>
</dbReference>
<evidence type="ECO:0000256" key="1">
    <source>
        <dbReference type="SAM" id="Phobius"/>
    </source>
</evidence>
<reference evidence="3" key="1">
    <citation type="submission" date="2016-11" db="EMBL/GenBank/DDBJ databases">
        <authorList>
            <person name="Varghese N."/>
            <person name="Submissions S."/>
        </authorList>
    </citation>
    <scope>NUCLEOTIDE SEQUENCE [LARGE SCALE GENOMIC DNA]</scope>
    <source>
        <strain evidence="3">DSM 15449</strain>
    </source>
</reference>
<dbReference type="Pfam" id="PF20587">
    <property type="entry name" value="DUF6789"/>
    <property type="match status" value="1"/>
</dbReference>
<keyword evidence="1" id="KW-0472">Membrane</keyword>
<evidence type="ECO:0000313" key="3">
    <source>
        <dbReference type="Proteomes" id="UP000183954"/>
    </source>
</evidence>
<feature type="transmembrane region" description="Helical" evidence="1">
    <location>
        <begin position="26"/>
        <end position="47"/>
    </location>
</feature>
<gene>
    <name evidence="2" type="ORF">SAMN02746098_00967</name>
</gene>
<keyword evidence="1" id="KW-0812">Transmembrane</keyword>
<dbReference type="EMBL" id="FQXJ01000004">
    <property type="protein sequence ID" value="SHH62788.1"/>
    <property type="molecule type" value="Genomic_DNA"/>
</dbReference>
<feature type="transmembrane region" description="Helical" evidence="1">
    <location>
        <begin position="74"/>
        <end position="96"/>
    </location>
</feature>
<keyword evidence="1" id="KW-1133">Transmembrane helix</keyword>
<dbReference type="RefSeq" id="WP_073028300.1">
    <property type="nucleotide sequence ID" value="NZ_FQXJ01000004.1"/>
</dbReference>
<dbReference type="AlphaFoldDB" id="A0A1M5UIR2"/>
<dbReference type="OrthoDB" id="9837388at2"/>
<proteinExistence type="predicted"/>
<keyword evidence="3" id="KW-1185">Reference proteome</keyword>
<name>A0A1M5UIR2_9FIRM</name>
<sequence length="210" mass="23247">MYSNWFNRTVNGLHQFKKNNSMKDPMIIGLFGGLLGAIVMELLNVLLGKKLLFGKIASSMVIHPLRSNRLKNSLFGEIMHLTVGAGIGSIIAGLLQKTGKDLVIIKGTFISLLAWVGLHNLGNRMDLFSIKPYSTKGHYMALIQHLIYGISTSAVIKYFSNPVAFQQPSITKSKITTGESNLKYGQPYLPSEIEPTMPNSQMLQFKYPTA</sequence>
<dbReference type="Proteomes" id="UP000183954">
    <property type="component" value="Unassembled WGS sequence"/>
</dbReference>
<feature type="transmembrane region" description="Helical" evidence="1">
    <location>
        <begin position="102"/>
        <end position="118"/>
    </location>
</feature>
<accession>A0A1M5UIR2</accession>
<protein>
    <submittedName>
        <fullName evidence="2">Uncharacterized protein</fullName>
    </submittedName>
</protein>
<evidence type="ECO:0000313" key="2">
    <source>
        <dbReference type="EMBL" id="SHH62788.1"/>
    </source>
</evidence>
<organism evidence="2 3">
    <name type="scientific">Desulfosporosinus lacus DSM 15449</name>
    <dbReference type="NCBI Taxonomy" id="1121420"/>
    <lineage>
        <taxon>Bacteria</taxon>
        <taxon>Bacillati</taxon>
        <taxon>Bacillota</taxon>
        <taxon>Clostridia</taxon>
        <taxon>Eubacteriales</taxon>
        <taxon>Desulfitobacteriaceae</taxon>
        <taxon>Desulfosporosinus</taxon>
    </lineage>
</organism>